<comment type="caution">
    <text evidence="2">The sequence shown here is derived from an EMBL/GenBank/DDBJ whole genome shotgun (WGS) entry which is preliminary data.</text>
</comment>
<dbReference type="PANTHER" id="PTHR33840:SF1">
    <property type="entry name" value="TLE1 PHOSPHOLIPASE DOMAIN-CONTAINING PROTEIN"/>
    <property type="match status" value="1"/>
</dbReference>
<dbReference type="InterPro" id="IPR018712">
    <property type="entry name" value="Tle1-like_cat"/>
</dbReference>
<dbReference type="AlphaFoldDB" id="A0A9P8ICM5"/>
<dbReference type="Proteomes" id="UP000750711">
    <property type="component" value="Unassembled WGS sequence"/>
</dbReference>
<evidence type="ECO:0000259" key="1">
    <source>
        <dbReference type="Pfam" id="PF09994"/>
    </source>
</evidence>
<keyword evidence="3" id="KW-1185">Reference proteome</keyword>
<dbReference type="PANTHER" id="PTHR33840">
    <property type="match status" value="1"/>
</dbReference>
<reference evidence="2" key="1">
    <citation type="submission" date="2021-03" db="EMBL/GenBank/DDBJ databases">
        <title>Comparative genomics and phylogenomic investigation of the class Geoglossomycetes provide insights into ecological specialization and systematics.</title>
        <authorList>
            <person name="Melie T."/>
            <person name="Pirro S."/>
            <person name="Miller A.N."/>
            <person name="Quandt A."/>
        </authorList>
    </citation>
    <scope>NUCLEOTIDE SEQUENCE</scope>
    <source>
        <strain evidence="2">CAQ_001_2017</strain>
    </source>
</reference>
<dbReference type="EMBL" id="JAGHQM010001805">
    <property type="protein sequence ID" value="KAH0551739.1"/>
    <property type="molecule type" value="Genomic_DNA"/>
</dbReference>
<feature type="domain" description="T6SS Phospholipase effector Tle1-like catalytic" evidence="1">
    <location>
        <begin position="26"/>
        <end position="269"/>
    </location>
</feature>
<protein>
    <recommendedName>
        <fullName evidence="1">T6SS Phospholipase effector Tle1-like catalytic domain-containing protein</fullName>
    </recommendedName>
</protein>
<evidence type="ECO:0000313" key="3">
    <source>
        <dbReference type="Proteomes" id="UP000750711"/>
    </source>
</evidence>
<gene>
    <name evidence="2" type="ORF">GP486_007044</name>
</gene>
<sequence length="461" mass="52477">MVRTWMNADRGFVRDSWWPWSPGHLQVPSNVTRIARSIKPYYSDGRTQIVYYQAGVGTGMHALDKVLGGATGEGLSEHIREAYAFLAHNYQEANEENEGDEIFLIGFSRGAFTARSIAGLITCIGVLTKMGMSDFYGIFKDYEKSGDPNWAAEYQRRSHDKPFPNRPNISDPAYAEELEKVKAIAVWDTVALNREYSFHNTRLSNKIEHAFQALALDEKRSPFAPAMWEKPDNVSTKLVQVWFPGVHCNIGGGNDDQEIADITLAWMMSKLEPFLSFDKHYLELLYKSTRDYEIKQYQQERNWGLGELPTVLEQWLMRLSGKTIRTPGRYCKANRKVGLTTTSLENTNEYIHASVRVRLGLKDAKGIDDKGGYKCEALDGWVLEGVDIDGDGVIDGSSAETLGQTEISWRYKDPNVPVLKEEVLGDLEKELLFHFDDMATKVMKIIPTERIRRHTWEEVEV</sequence>
<dbReference type="Pfam" id="PF09994">
    <property type="entry name" value="T6SS_Tle1-like_cat"/>
    <property type="match status" value="1"/>
</dbReference>
<evidence type="ECO:0000313" key="2">
    <source>
        <dbReference type="EMBL" id="KAH0551739.1"/>
    </source>
</evidence>
<organism evidence="2 3">
    <name type="scientific">Trichoglossum hirsutum</name>
    <dbReference type="NCBI Taxonomy" id="265104"/>
    <lineage>
        <taxon>Eukaryota</taxon>
        <taxon>Fungi</taxon>
        <taxon>Dikarya</taxon>
        <taxon>Ascomycota</taxon>
        <taxon>Pezizomycotina</taxon>
        <taxon>Geoglossomycetes</taxon>
        <taxon>Geoglossales</taxon>
        <taxon>Geoglossaceae</taxon>
        <taxon>Trichoglossum</taxon>
    </lineage>
</organism>
<proteinExistence type="predicted"/>
<accession>A0A9P8ICM5</accession>
<name>A0A9P8ICM5_9PEZI</name>